<dbReference type="Proteomes" id="UP000215223">
    <property type="component" value="Unassembled WGS sequence"/>
</dbReference>
<keyword evidence="3" id="KW-1185">Reference proteome</keyword>
<comment type="caution">
    <text evidence="2">The sequence shown here is derived from an EMBL/GenBank/DDBJ whole genome shotgun (WGS) entry which is preliminary data.</text>
</comment>
<evidence type="ECO:0000313" key="3">
    <source>
        <dbReference type="Proteomes" id="UP000215223"/>
    </source>
</evidence>
<name>A0A229R2Y1_9PSEU</name>
<keyword evidence="1" id="KW-0732">Signal</keyword>
<reference evidence="2 3" key="1">
    <citation type="submission" date="2017-07" db="EMBL/GenBank/DDBJ databases">
        <title>Amycolatopsis thailandensis Genome sequencing and assembly.</title>
        <authorList>
            <person name="Kaur N."/>
            <person name="Mayilraj S."/>
        </authorList>
    </citation>
    <scope>NUCLEOTIDE SEQUENCE [LARGE SCALE GENOMIC DNA]</scope>
    <source>
        <strain evidence="2 3">JCM 16380</strain>
    </source>
</reference>
<accession>A0A229R2Y1</accession>
<dbReference type="EMBL" id="NMQT01000346">
    <property type="protein sequence ID" value="OXM40935.1"/>
    <property type="molecule type" value="Genomic_DNA"/>
</dbReference>
<feature type="non-terminal residue" evidence="2">
    <location>
        <position position="67"/>
    </location>
</feature>
<gene>
    <name evidence="2" type="ORF">CFP71_42795</name>
</gene>
<proteinExistence type="predicted"/>
<feature type="chain" id="PRO_5038555191" evidence="1">
    <location>
        <begin position="31"/>
        <end position="67"/>
    </location>
</feature>
<protein>
    <submittedName>
        <fullName evidence="2">Uncharacterized protein</fullName>
    </submittedName>
</protein>
<feature type="signal peptide" evidence="1">
    <location>
        <begin position="1"/>
        <end position="30"/>
    </location>
</feature>
<dbReference type="AlphaFoldDB" id="A0A229R2Y1"/>
<evidence type="ECO:0000256" key="1">
    <source>
        <dbReference type="SAM" id="SignalP"/>
    </source>
</evidence>
<organism evidence="2 3">
    <name type="scientific">Amycolatopsis thailandensis</name>
    <dbReference type="NCBI Taxonomy" id="589330"/>
    <lineage>
        <taxon>Bacteria</taxon>
        <taxon>Bacillati</taxon>
        <taxon>Actinomycetota</taxon>
        <taxon>Actinomycetes</taxon>
        <taxon>Pseudonocardiales</taxon>
        <taxon>Pseudonocardiaceae</taxon>
        <taxon>Amycolatopsis</taxon>
    </lineage>
</organism>
<sequence>MNRKILAATAAAITGAGLLTAIALTPSANAGQEAASADQTQSDVLAAMARGIGRAPCRERVGVWVVG</sequence>
<evidence type="ECO:0000313" key="2">
    <source>
        <dbReference type="EMBL" id="OXM40935.1"/>
    </source>
</evidence>